<feature type="domain" description="HTH araC/xylS-type" evidence="4">
    <location>
        <begin position="222"/>
        <end position="301"/>
    </location>
</feature>
<dbReference type="SMART" id="SM00342">
    <property type="entry name" value="HTH_ARAC"/>
    <property type="match status" value="1"/>
</dbReference>
<reference evidence="6" key="1">
    <citation type="journal article" date="2019" name="Int. J. Syst. Evol. Microbiol.">
        <title>The Global Catalogue of Microorganisms (GCM) 10K type strain sequencing project: providing services to taxonomists for standard genome sequencing and annotation.</title>
        <authorList>
            <consortium name="The Broad Institute Genomics Platform"/>
            <consortium name="The Broad Institute Genome Sequencing Center for Infectious Disease"/>
            <person name="Wu L."/>
            <person name="Ma J."/>
        </authorList>
    </citation>
    <scope>NUCLEOTIDE SEQUENCE [LARGE SCALE GENOMIC DNA]</scope>
    <source>
        <strain evidence="6">JCM 17705</strain>
    </source>
</reference>
<evidence type="ECO:0000256" key="3">
    <source>
        <dbReference type="ARBA" id="ARBA00023163"/>
    </source>
</evidence>
<dbReference type="Gene3D" id="1.10.10.60">
    <property type="entry name" value="Homeodomain-like"/>
    <property type="match status" value="1"/>
</dbReference>
<dbReference type="Pfam" id="PF12833">
    <property type="entry name" value="HTH_18"/>
    <property type="match status" value="1"/>
</dbReference>
<dbReference type="Proteomes" id="UP001500582">
    <property type="component" value="Unassembled WGS sequence"/>
</dbReference>
<proteinExistence type="predicted"/>
<protein>
    <submittedName>
        <fullName evidence="5">Response regulator transcription factor</fullName>
    </submittedName>
</protein>
<keyword evidence="6" id="KW-1185">Reference proteome</keyword>
<evidence type="ECO:0000256" key="2">
    <source>
        <dbReference type="ARBA" id="ARBA00023125"/>
    </source>
</evidence>
<dbReference type="EMBL" id="BAABFT010000003">
    <property type="protein sequence ID" value="GAA4317019.1"/>
    <property type="molecule type" value="Genomic_DNA"/>
</dbReference>
<organism evidence="5 6">
    <name type="scientific">Mucilaginibacter gynuensis</name>
    <dbReference type="NCBI Taxonomy" id="1302236"/>
    <lineage>
        <taxon>Bacteria</taxon>
        <taxon>Pseudomonadati</taxon>
        <taxon>Bacteroidota</taxon>
        <taxon>Sphingobacteriia</taxon>
        <taxon>Sphingobacteriales</taxon>
        <taxon>Sphingobacteriaceae</taxon>
        <taxon>Mucilaginibacter</taxon>
    </lineage>
</organism>
<sequence>MVQQQILDDYSPSFPITQQTWRQSGGHFVALRLDDFTHENIAATTVYSRKDFYKISLITGHASYYYLDKEYLIEPGACALIFTNCEVPYRWEVHTGTCGGYSCMFTDDFLPLHTYHRPADWSVFNANGQSVFRLDLKERELFTAMFQKMLAEQASDYPHKYDLLFLYVLECIHGALKLEPQAETHAQTAADRLTEAFKTLLADQFPLVTPLQQLHLRTPQAFADKLAVHTNHLNRALKTVTGKTTTQLLTERIMQEARALLLHSNWSVSQISYSLGFDEPTHFTQAFRKHTGQIPTALRQMV</sequence>
<evidence type="ECO:0000313" key="6">
    <source>
        <dbReference type="Proteomes" id="UP001500582"/>
    </source>
</evidence>
<dbReference type="SUPFAM" id="SSF46689">
    <property type="entry name" value="Homeodomain-like"/>
    <property type="match status" value="1"/>
</dbReference>
<dbReference type="PANTHER" id="PTHR43280">
    <property type="entry name" value="ARAC-FAMILY TRANSCRIPTIONAL REGULATOR"/>
    <property type="match status" value="1"/>
</dbReference>
<dbReference type="InterPro" id="IPR018060">
    <property type="entry name" value="HTH_AraC"/>
</dbReference>
<accession>A0ABP8G489</accession>
<dbReference type="PANTHER" id="PTHR43280:SF32">
    <property type="entry name" value="TRANSCRIPTIONAL REGULATORY PROTEIN"/>
    <property type="match status" value="1"/>
</dbReference>
<evidence type="ECO:0000313" key="5">
    <source>
        <dbReference type="EMBL" id="GAA4317019.1"/>
    </source>
</evidence>
<gene>
    <name evidence="5" type="ORF">GCM10023149_14360</name>
</gene>
<comment type="caution">
    <text evidence="5">The sequence shown here is derived from an EMBL/GenBank/DDBJ whole genome shotgun (WGS) entry which is preliminary data.</text>
</comment>
<evidence type="ECO:0000256" key="1">
    <source>
        <dbReference type="ARBA" id="ARBA00023015"/>
    </source>
</evidence>
<dbReference type="RefSeq" id="WP_345210341.1">
    <property type="nucleotide sequence ID" value="NZ_BAABFT010000003.1"/>
</dbReference>
<dbReference type="PROSITE" id="PS01124">
    <property type="entry name" value="HTH_ARAC_FAMILY_2"/>
    <property type="match status" value="1"/>
</dbReference>
<keyword evidence="2" id="KW-0238">DNA-binding</keyword>
<keyword evidence="1" id="KW-0805">Transcription regulation</keyword>
<keyword evidence="3" id="KW-0804">Transcription</keyword>
<dbReference type="InterPro" id="IPR009057">
    <property type="entry name" value="Homeodomain-like_sf"/>
</dbReference>
<evidence type="ECO:0000259" key="4">
    <source>
        <dbReference type="PROSITE" id="PS01124"/>
    </source>
</evidence>
<name>A0ABP8G489_9SPHI</name>